<feature type="chain" id="PRO_5040340063" description="ATP synthase F0 subunit 8" evidence="2">
    <location>
        <begin position="17"/>
        <end position="133"/>
    </location>
</feature>
<reference evidence="3" key="1">
    <citation type="journal article" date="2023" name="Science">
        <title>Genome structures resolve the early diversification of teleost fishes.</title>
        <authorList>
            <person name="Parey E."/>
            <person name="Louis A."/>
            <person name="Montfort J."/>
            <person name="Bouchez O."/>
            <person name="Roques C."/>
            <person name="Iampietro C."/>
            <person name="Lluch J."/>
            <person name="Castinel A."/>
            <person name="Donnadieu C."/>
            <person name="Desvignes T."/>
            <person name="Floi Bucao C."/>
            <person name="Jouanno E."/>
            <person name="Wen M."/>
            <person name="Mejri S."/>
            <person name="Dirks R."/>
            <person name="Jansen H."/>
            <person name="Henkel C."/>
            <person name="Chen W.J."/>
            <person name="Zahm M."/>
            <person name="Cabau C."/>
            <person name="Klopp C."/>
            <person name="Thompson A.W."/>
            <person name="Robinson-Rechavi M."/>
            <person name="Braasch I."/>
            <person name="Lecointre G."/>
            <person name="Bobe J."/>
            <person name="Postlethwait J.H."/>
            <person name="Berthelot C."/>
            <person name="Roest Crollius H."/>
            <person name="Guiguen Y."/>
        </authorList>
    </citation>
    <scope>NUCLEOTIDE SEQUENCE</scope>
    <source>
        <strain evidence="3">WJC10195</strain>
    </source>
</reference>
<comment type="caution">
    <text evidence="3">The sequence shown here is derived from an EMBL/GenBank/DDBJ whole genome shotgun (WGS) entry which is preliminary data.</text>
</comment>
<keyword evidence="2" id="KW-0732">Signal</keyword>
<evidence type="ECO:0000313" key="3">
    <source>
        <dbReference type="EMBL" id="KAJ8364691.1"/>
    </source>
</evidence>
<evidence type="ECO:0008006" key="5">
    <source>
        <dbReference type="Google" id="ProtNLM"/>
    </source>
</evidence>
<dbReference type="AlphaFoldDB" id="A0A9Q1FR63"/>
<protein>
    <recommendedName>
        <fullName evidence="5">ATP synthase F0 subunit 8</fullName>
    </recommendedName>
</protein>
<feature type="compositionally biased region" description="Basic and acidic residues" evidence="1">
    <location>
        <begin position="41"/>
        <end position="55"/>
    </location>
</feature>
<organism evidence="3 4">
    <name type="scientific">Synaphobranchus kaupii</name>
    <name type="common">Kaup's arrowtooth eel</name>
    <dbReference type="NCBI Taxonomy" id="118154"/>
    <lineage>
        <taxon>Eukaryota</taxon>
        <taxon>Metazoa</taxon>
        <taxon>Chordata</taxon>
        <taxon>Craniata</taxon>
        <taxon>Vertebrata</taxon>
        <taxon>Euteleostomi</taxon>
        <taxon>Actinopterygii</taxon>
        <taxon>Neopterygii</taxon>
        <taxon>Teleostei</taxon>
        <taxon>Anguilliformes</taxon>
        <taxon>Synaphobranchidae</taxon>
        <taxon>Synaphobranchus</taxon>
    </lineage>
</organism>
<name>A0A9Q1FR63_SYNKA</name>
<evidence type="ECO:0000256" key="1">
    <source>
        <dbReference type="SAM" id="MobiDB-lite"/>
    </source>
</evidence>
<sequence>MWLLLFLAWLVIWACGTYWYLFGKPSPFSLDSVRPPGPRVTDQKLRDKVLKQDSPQRKREFFTAPIGTPALRQRQPRGSYHQGWGGAICGLLPEVPQGWLGSPPYEVEAIVRIRISPDEVSERGLSQVTSCST</sequence>
<evidence type="ECO:0000256" key="2">
    <source>
        <dbReference type="SAM" id="SignalP"/>
    </source>
</evidence>
<dbReference type="EMBL" id="JAINUF010000004">
    <property type="protein sequence ID" value="KAJ8364691.1"/>
    <property type="molecule type" value="Genomic_DNA"/>
</dbReference>
<feature type="region of interest" description="Disordered" evidence="1">
    <location>
        <begin position="33"/>
        <end position="55"/>
    </location>
</feature>
<proteinExistence type="predicted"/>
<dbReference type="OrthoDB" id="8958525at2759"/>
<evidence type="ECO:0000313" key="4">
    <source>
        <dbReference type="Proteomes" id="UP001152622"/>
    </source>
</evidence>
<dbReference type="Proteomes" id="UP001152622">
    <property type="component" value="Chromosome 4"/>
</dbReference>
<gene>
    <name evidence="3" type="ORF">SKAU_G00135220</name>
</gene>
<accession>A0A9Q1FR63</accession>
<keyword evidence="4" id="KW-1185">Reference proteome</keyword>
<feature type="signal peptide" evidence="2">
    <location>
        <begin position="1"/>
        <end position="16"/>
    </location>
</feature>